<dbReference type="PANTHER" id="PTHR30390:SF6">
    <property type="entry name" value="DNAA INITIATOR-ASSOCIATING PROTEIN DIAA"/>
    <property type="match status" value="1"/>
</dbReference>
<feature type="binding site" evidence="9">
    <location>
        <position position="62"/>
    </location>
    <ligand>
        <name>Zn(2+)</name>
        <dbReference type="ChEBI" id="CHEBI:29105"/>
    </ligand>
</feature>
<comment type="function">
    <text evidence="9">Catalyzes the isomerization of sedoheptulose 7-phosphate in D-glycero-D-manno-heptose 7-phosphate.</text>
</comment>
<evidence type="ECO:0000256" key="2">
    <source>
        <dbReference type="ARBA" id="ARBA00004496"/>
    </source>
</evidence>
<feature type="binding site" evidence="9">
    <location>
        <position position="62"/>
    </location>
    <ligand>
        <name>substrate</name>
    </ligand>
</feature>
<dbReference type="InterPro" id="IPR046348">
    <property type="entry name" value="SIS_dom_sf"/>
</dbReference>
<keyword evidence="5 9" id="KW-0479">Metal-binding</keyword>
<keyword evidence="6 9" id="KW-0862">Zinc</keyword>
<name>A0A0M3V2D4_9BACT</name>
<feature type="binding site" evidence="9">
    <location>
        <position position="58"/>
    </location>
    <ligand>
        <name>Zn(2+)</name>
        <dbReference type="ChEBI" id="CHEBI:29105"/>
    </ligand>
</feature>
<evidence type="ECO:0000256" key="9">
    <source>
        <dbReference type="HAMAP-Rule" id="MF_00067"/>
    </source>
</evidence>
<dbReference type="GeneID" id="28662515"/>
<dbReference type="GO" id="GO:2001061">
    <property type="term" value="P:D-glycero-D-manno-heptose 7-phosphate biosynthetic process"/>
    <property type="evidence" value="ECO:0007669"/>
    <property type="project" value="UniProtKB-UniPathway"/>
</dbReference>
<organism evidence="11 12">
    <name type="scientific">Campylobacter concisus</name>
    <dbReference type="NCBI Taxonomy" id="199"/>
    <lineage>
        <taxon>Bacteria</taxon>
        <taxon>Pseudomonadati</taxon>
        <taxon>Campylobacterota</taxon>
        <taxon>Epsilonproteobacteria</taxon>
        <taxon>Campylobacterales</taxon>
        <taxon>Campylobacteraceae</taxon>
        <taxon>Campylobacter</taxon>
    </lineage>
</organism>
<dbReference type="Pfam" id="PF13580">
    <property type="entry name" value="SIS_2"/>
    <property type="match status" value="1"/>
</dbReference>
<dbReference type="PANTHER" id="PTHR30390">
    <property type="entry name" value="SEDOHEPTULOSE 7-PHOSPHATE ISOMERASE / DNAA INITIATOR-ASSOCIATING FACTOR FOR REPLICATION INITIATION"/>
    <property type="match status" value="1"/>
</dbReference>
<dbReference type="PATRIC" id="fig|199.248.peg.871"/>
<feature type="binding site" evidence="9">
    <location>
        <position position="169"/>
    </location>
    <ligand>
        <name>substrate</name>
    </ligand>
</feature>
<dbReference type="RefSeq" id="WP_054196534.1">
    <property type="nucleotide sequence ID" value="NZ_CABMKQ010000022.1"/>
</dbReference>
<evidence type="ECO:0000313" key="12">
    <source>
        <dbReference type="Proteomes" id="UP000066049"/>
    </source>
</evidence>
<dbReference type="Gene3D" id="3.40.50.10490">
    <property type="entry name" value="Glucose-6-phosphate isomerase like protein, domain 1"/>
    <property type="match status" value="1"/>
</dbReference>
<comment type="subcellular location">
    <subcellularLocation>
        <location evidence="2 9">Cytoplasm</location>
    </subcellularLocation>
</comment>
<evidence type="ECO:0000259" key="10">
    <source>
        <dbReference type="PROSITE" id="PS51464"/>
    </source>
</evidence>
<comment type="similarity">
    <text evidence="3 9">Belongs to the SIS family. GmhA subfamily.</text>
</comment>
<proteinExistence type="inferred from homology"/>
<comment type="cofactor">
    <cofactor evidence="9">
        <name>Zn(2+)</name>
        <dbReference type="ChEBI" id="CHEBI:29105"/>
    </cofactor>
    <text evidence="9">Binds 1 zinc ion per subunit.</text>
</comment>
<dbReference type="InterPro" id="IPR035461">
    <property type="entry name" value="GmhA/DiaA"/>
</dbReference>
<keyword evidence="8 9" id="KW-0119">Carbohydrate metabolism</keyword>
<evidence type="ECO:0000256" key="8">
    <source>
        <dbReference type="ARBA" id="ARBA00023277"/>
    </source>
</evidence>
<feature type="domain" description="SIS" evidence="10">
    <location>
        <begin position="34"/>
        <end position="189"/>
    </location>
</feature>
<comment type="catalytic activity">
    <reaction evidence="1 9">
        <text>2 D-sedoheptulose 7-phosphate = D-glycero-alpha-D-manno-heptose 7-phosphate + D-glycero-beta-D-manno-heptose 7-phosphate</text>
        <dbReference type="Rhea" id="RHEA:27489"/>
        <dbReference type="ChEBI" id="CHEBI:57483"/>
        <dbReference type="ChEBI" id="CHEBI:60203"/>
        <dbReference type="ChEBI" id="CHEBI:60204"/>
        <dbReference type="EC" id="5.3.1.28"/>
    </reaction>
</comment>
<dbReference type="GO" id="GO:0005737">
    <property type="term" value="C:cytoplasm"/>
    <property type="evidence" value="ECO:0007669"/>
    <property type="project" value="UniProtKB-SubCell"/>
</dbReference>
<dbReference type="CDD" id="cd05006">
    <property type="entry name" value="SIS_GmhA"/>
    <property type="match status" value="1"/>
</dbReference>
<feature type="binding site" evidence="9">
    <location>
        <begin position="117"/>
        <end position="119"/>
    </location>
    <ligand>
        <name>substrate</name>
    </ligand>
</feature>
<feature type="binding site" evidence="9">
    <location>
        <position position="122"/>
    </location>
    <ligand>
        <name>substrate</name>
    </ligand>
</feature>
<dbReference type="Proteomes" id="UP000066049">
    <property type="component" value="Chromosome"/>
</dbReference>
<evidence type="ECO:0000256" key="6">
    <source>
        <dbReference type="ARBA" id="ARBA00022833"/>
    </source>
</evidence>
<feature type="binding site" evidence="9">
    <location>
        <begin position="49"/>
        <end position="51"/>
    </location>
    <ligand>
        <name>substrate</name>
    </ligand>
</feature>
<feature type="binding site" evidence="9">
    <location>
        <begin position="91"/>
        <end position="92"/>
    </location>
    <ligand>
        <name>substrate</name>
    </ligand>
</feature>
<dbReference type="PROSITE" id="PS51464">
    <property type="entry name" value="SIS"/>
    <property type="match status" value="1"/>
</dbReference>
<evidence type="ECO:0000256" key="7">
    <source>
        <dbReference type="ARBA" id="ARBA00023235"/>
    </source>
</evidence>
<comment type="miscellaneous">
    <text evidence="9">The reaction produces a racemic mixture of D-glycero-alpha-D-manno-heptose 7-phosphate and D-glycero-beta-D-manno-heptose 7-phosphate.</text>
</comment>
<evidence type="ECO:0000256" key="5">
    <source>
        <dbReference type="ARBA" id="ARBA00022723"/>
    </source>
</evidence>
<comment type="pathway">
    <text evidence="9">Carbohydrate biosynthesis; D-glycero-D-manno-heptose 7-phosphate biosynthesis; D-glycero-alpha-D-manno-heptose 7-phosphate and D-glycero-beta-D-manno-heptose 7-phosphate from sedoheptulose 7-phosphate: step 1/1.</text>
</comment>
<dbReference type="EMBL" id="CP012541">
    <property type="protein sequence ID" value="ALF47522.1"/>
    <property type="molecule type" value="Genomic_DNA"/>
</dbReference>
<protein>
    <recommendedName>
        <fullName evidence="9">Phosphoheptose isomerase</fullName>
        <ecNumber evidence="9">5.3.1.28</ecNumber>
    </recommendedName>
    <alternativeName>
        <fullName evidence="9">Sedoheptulose 7-phosphate isomerase</fullName>
    </alternativeName>
</protein>
<sequence length="189" mass="20111">MPKTMIKNELEAHQKTFSEHVNLLDSLERACQMVADTLKNGKKVLICGNGGSAADAQHFAAELTGRYKSERQPLPGIALTTDTSALTAIGNDYGFDYVFSRQFEALAQPGDLLVAISTSGNSKNVLEAIKSAKKMGASVLGLSGKGGGAMNEGCDLNLVVSSSDTARIQESHIFFIHTICQAVDEAFRG</sequence>
<gene>
    <name evidence="9 11" type="primary">gmhA</name>
    <name evidence="11" type="ORF">CCON33237_0839</name>
</gene>
<dbReference type="InterPro" id="IPR050099">
    <property type="entry name" value="SIS_GmhA/DiaA_subfam"/>
</dbReference>
<dbReference type="InterPro" id="IPR004515">
    <property type="entry name" value="Phosphoheptose_Isoase"/>
</dbReference>
<dbReference type="GO" id="GO:0008968">
    <property type="term" value="F:D-sedoheptulose 7-phosphate isomerase activity"/>
    <property type="evidence" value="ECO:0007669"/>
    <property type="project" value="UniProtKB-UniRule"/>
</dbReference>
<reference evidence="12" key="1">
    <citation type="submission" date="2015-08" db="EMBL/GenBank/DDBJ databases">
        <title>Comparative genomics of the Campylobacter concisus group.</title>
        <authorList>
            <person name="Miller W.G."/>
            <person name="Yee E."/>
            <person name="Chapman M.H."/>
            <person name="Huynh S."/>
            <person name="Bono J.L."/>
            <person name="On S.L.W."/>
            <person name="St Leger J."/>
            <person name="Foster G."/>
            <person name="Parker C.T."/>
        </authorList>
    </citation>
    <scope>NUCLEOTIDE SEQUENCE [LARGE SCALE GENOMIC DNA]</scope>
    <source>
        <strain evidence="12">ATCC 33237</strain>
    </source>
</reference>
<dbReference type="HAMAP" id="MF_00067">
    <property type="entry name" value="GmhA"/>
    <property type="match status" value="1"/>
</dbReference>
<evidence type="ECO:0000256" key="3">
    <source>
        <dbReference type="ARBA" id="ARBA00009894"/>
    </source>
</evidence>
<dbReference type="GO" id="GO:0005975">
    <property type="term" value="P:carbohydrate metabolic process"/>
    <property type="evidence" value="ECO:0007669"/>
    <property type="project" value="UniProtKB-UniRule"/>
</dbReference>
<dbReference type="InterPro" id="IPR001347">
    <property type="entry name" value="SIS_dom"/>
</dbReference>
<dbReference type="NCBIfam" id="TIGR00441">
    <property type="entry name" value="gmhA"/>
    <property type="match status" value="1"/>
</dbReference>
<feature type="binding site" evidence="9">
    <location>
        <position position="169"/>
    </location>
    <ligand>
        <name>Zn(2+)</name>
        <dbReference type="ChEBI" id="CHEBI:29105"/>
    </ligand>
</feature>
<dbReference type="SUPFAM" id="SSF53697">
    <property type="entry name" value="SIS domain"/>
    <property type="match status" value="1"/>
</dbReference>
<keyword evidence="4 9" id="KW-0963">Cytoplasm</keyword>
<evidence type="ECO:0000313" key="11">
    <source>
        <dbReference type="EMBL" id="ALF47522.1"/>
    </source>
</evidence>
<dbReference type="AlphaFoldDB" id="A0A0M3V2D4"/>
<dbReference type="KEGG" id="ccoc:CCON33237_0839"/>
<evidence type="ECO:0000256" key="4">
    <source>
        <dbReference type="ARBA" id="ARBA00022490"/>
    </source>
</evidence>
<dbReference type="GO" id="GO:0008270">
    <property type="term" value="F:zinc ion binding"/>
    <property type="evidence" value="ECO:0007669"/>
    <property type="project" value="UniProtKB-UniRule"/>
</dbReference>
<evidence type="ECO:0000256" key="1">
    <source>
        <dbReference type="ARBA" id="ARBA00000348"/>
    </source>
</evidence>
<feature type="binding site" evidence="9">
    <location>
        <position position="177"/>
    </location>
    <ligand>
        <name>Zn(2+)</name>
        <dbReference type="ChEBI" id="CHEBI:29105"/>
    </ligand>
</feature>
<dbReference type="GO" id="GO:0097367">
    <property type="term" value="F:carbohydrate derivative binding"/>
    <property type="evidence" value="ECO:0007669"/>
    <property type="project" value="InterPro"/>
</dbReference>
<keyword evidence="7 9" id="KW-0413">Isomerase</keyword>
<accession>A0A0M3V2D4</accession>
<dbReference type="UniPathway" id="UPA00041">
    <property type="reaction ID" value="UER00436"/>
</dbReference>
<dbReference type="EC" id="5.3.1.28" evidence="9"/>